<dbReference type="EMBL" id="BAQC01000016">
    <property type="protein sequence ID" value="GBR51858.1"/>
    <property type="molecule type" value="Genomic_DNA"/>
</dbReference>
<keyword evidence="1" id="KW-0175">Coiled coil</keyword>
<feature type="coiled-coil region" evidence="1">
    <location>
        <begin position="92"/>
        <end position="123"/>
    </location>
</feature>
<protein>
    <recommendedName>
        <fullName evidence="4">Helix-turn-helix domain-containing protein</fullName>
    </recommendedName>
</protein>
<dbReference type="Proteomes" id="UP001062632">
    <property type="component" value="Unassembled WGS sequence"/>
</dbReference>
<keyword evidence="3" id="KW-1185">Reference proteome</keyword>
<dbReference type="Pfam" id="PF13730">
    <property type="entry name" value="HTH_36"/>
    <property type="match status" value="1"/>
</dbReference>
<dbReference type="InterPro" id="IPR036388">
    <property type="entry name" value="WH-like_DNA-bd_sf"/>
</dbReference>
<dbReference type="Gene3D" id="1.10.10.10">
    <property type="entry name" value="Winged helix-like DNA-binding domain superfamily/Winged helix DNA-binding domain"/>
    <property type="match status" value="1"/>
</dbReference>
<sequence>MTSFAAQLRILTQAKALSGNDLVVLEALSSFSGHRGLFPSHERIASRSGRSVRSVIRSLEKAYRLGIVERTRQRVRRGNRLVCGPNTYRLIVVSLEQAKAAAKHNAQRLMEALKRRKERFLSKCQNDSEFNSQSLFFKEKHHSPAKWIDILERLNGGATPEEAGYT</sequence>
<evidence type="ECO:0008006" key="4">
    <source>
        <dbReference type="Google" id="ProtNLM"/>
    </source>
</evidence>
<evidence type="ECO:0000256" key="1">
    <source>
        <dbReference type="SAM" id="Coils"/>
    </source>
</evidence>
<name>A0ABQ0QNX3_9PROT</name>
<evidence type="ECO:0000313" key="3">
    <source>
        <dbReference type="Proteomes" id="UP001062632"/>
    </source>
</evidence>
<reference evidence="2 3" key="1">
    <citation type="submission" date="2013-04" db="EMBL/GenBank/DDBJ databases">
        <title>The genome sequencing project of 58 acetic acid bacteria.</title>
        <authorList>
            <person name="Okamoto-Kainuma A."/>
            <person name="Ishikawa M."/>
            <person name="Umino S."/>
            <person name="Koizumi Y."/>
            <person name="Shiwa Y."/>
            <person name="Yoshikawa H."/>
            <person name="Matsutani M."/>
            <person name="Matsushita K."/>
        </authorList>
    </citation>
    <scope>NUCLEOTIDE SEQUENCE [LARGE SCALE GENOMIC DNA]</scope>
    <source>
        <strain evidence="2 3">NBRC 106555</strain>
    </source>
</reference>
<gene>
    <name evidence="2" type="ORF">AA106555_0710</name>
</gene>
<dbReference type="RefSeq" id="WP_267298727.1">
    <property type="nucleotide sequence ID" value="NZ_BAQC01000016.1"/>
</dbReference>
<organism evidence="2 3">
    <name type="scientific">Neokomagataea thailandica NBRC 106555</name>
    <dbReference type="NCBI Taxonomy" id="1223520"/>
    <lineage>
        <taxon>Bacteria</taxon>
        <taxon>Pseudomonadati</taxon>
        <taxon>Pseudomonadota</taxon>
        <taxon>Alphaproteobacteria</taxon>
        <taxon>Acetobacterales</taxon>
        <taxon>Acetobacteraceae</taxon>
        <taxon>Neokomagataea</taxon>
    </lineage>
</organism>
<accession>A0ABQ0QNX3</accession>
<evidence type="ECO:0000313" key="2">
    <source>
        <dbReference type="EMBL" id="GBR51858.1"/>
    </source>
</evidence>
<proteinExistence type="predicted"/>
<comment type="caution">
    <text evidence="2">The sequence shown here is derived from an EMBL/GenBank/DDBJ whole genome shotgun (WGS) entry which is preliminary data.</text>
</comment>